<protein>
    <submittedName>
        <fullName evidence="3">SDR family oxidoreductase</fullName>
    </submittedName>
</protein>
<keyword evidence="1" id="KW-0521">NADP</keyword>
<dbReference type="PANTHER" id="PTHR43296:SF2">
    <property type="entry name" value="PEROXISOMAL 2,4-DIENOYL-COA REDUCTASE [(3E)-ENOYL-COA-PRODUCING]"/>
    <property type="match status" value="1"/>
</dbReference>
<organism evidence="3 4">
    <name type="scientific">Phytohabitans maris</name>
    <dbReference type="NCBI Taxonomy" id="3071409"/>
    <lineage>
        <taxon>Bacteria</taxon>
        <taxon>Bacillati</taxon>
        <taxon>Actinomycetota</taxon>
        <taxon>Actinomycetes</taxon>
        <taxon>Micromonosporales</taxon>
        <taxon>Micromonosporaceae</taxon>
    </lineage>
</organism>
<dbReference type="InterPro" id="IPR036291">
    <property type="entry name" value="NAD(P)-bd_dom_sf"/>
</dbReference>
<gene>
    <name evidence="3" type="ORF">RB614_31545</name>
</gene>
<dbReference type="SUPFAM" id="SSF51735">
    <property type="entry name" value="NAD(P)-binding Rossmann-fold domains"/>
    <property type="match status" value="1"/>
</dbReference>
<evidence type="ECO:0000256" key="1">
    <source>
        <dbReference type="ARBA" id="ARBA00022857"/>
    </source>
</evidence>
<dbReference type="PANTHER" id="PTHR43296">
    <property type="entry name" value="PEROXISOMAL 2,4-DIENOYL-COA REDUCTASE"/>
    <property type="match status" value="1"/>
</dbReference>
<dbReference type="Gene3D" id="3.40.50.720">
    <property type="entry name" value="NAD(P)-binding Rossmann-like Domain"/>
    <property type="match status" value="1"/>
</dbReference>
<sequence>MHGLVSRDLLRDRTVFVSGGGSGVNLAIAKACASVGANLVICGRTEEKLKAATKELEGCGAQAAYAVADVRDASAVAAALATAADRFGPIDALVCGAAGNFLAPAERISSNGFRAVMDIDLLGSFHCAHAAFEQLRQTRGTILFVSGGQSQMPFLHQVHVAAAKAGVDQLMRSLALEWGPYGIRSNSIVPGPVNGTEGMRRLAENMTKEVWTEMVPLGRFAEPEEIGTMAAVLISPLAAYVNGAQVVVDGGMAMSGSSGFNRAVTAAATPAS</sequence>
<dbReference type="RefSeq" id="WP_308716328.1">
    <property type="nucleotide sequence ID" value="NZ_JAVHUY010000037.1"/>
</dbReference>
<evidence type="ECO:0000313" key="4">
    <source>
        <dbReference type="Proteomes" id="UP001230908"/>
    </source>
</evidence>
<dbReference type="PRINTS" id="PR00081">
    <property type="entry name" value="GDHRDH"/>
</dbReference>
<dbReference type="Pfam" id="PF13561">
    <property type="entry name" value="adh_short_C2"/>
    <property type="match status" value="1"/>
</dbReference>
<dbReference type="EMBL" id="JAVHUY010000037">
    <property type="protein sequence ID" value="MDQ7909066.1"/>
    <property type="molecule type" value="Genomic_DNA"/>
</dbReference>
<keyword evidence="2" id="KW-0560">Oxidoreductase</keyword>
<reference evidence="3 4" key="1">
    <citation type="submission" date="2023-08" db="EMBL/GenBank/DDBJ databases">
        <title>Phytohabitans sansha sp. nov., isolated from marine sediment.</title>
        <authorList>
            <person name="Zhao Y."/>
            <person name="Yi K."/>
        </authorList>
    </citation>
    <scope>NUCLEOTIDE SEQUENCE [LARGE SCALE GENOMIC DNA]</scope>
    <source>
        <strain evidence="3 4">ZYX-F-186</strain>
    </source>
</reference>
<dbReference type="InterPro" id="IPR002347">
    <property type="entry name" value="SDR_fam"/>
</dbReference>
<dbReference type="Proteomes" id="UP001230908">
    <property type="component" value="Unassembled WGS sequence"/>
</dbReference>
<comment type="caution">
    <text evidence="3">The sequence shown here is derived from an EMBL/GenBank/DDBJ whole genome shotgun (WGS) entry which is preliminary data.</text>
</comment>
<evidence type="ECO:0000256" key="2">
    <source>
        <dbReference type="ARBA" id="ARBA00023002"/>
    </source>
</evidence>
<keyword evidence="4" id="KW-1185">Reference proteome</keyword>
<evidence type="ECO:0000313" key="3">
    <source>
        <dbReference type="EMBL" id="MDQ7909066.1"/>
    </source>
</evidence>
<dbReference type="InterPro" id="IPR045017">
    <property type="entry name" value="DECR2-like"/>
</dbReference>
<proteinExistence type="predicted"/>
<accession>A0ABU0ZQM5</accession>
<name>A0ABU0ZQM5_9ACTN</name>